<sequence>MNTRCTVGVLGGLGPAATVDFMARLIATTPAATDQEHLRLLVDHNPTLPNRHDAVAGRSPSVGPALAAMARGLERAGADCLVMVCNTAHAWEADIRAAVDIPFLSIIDATVDALDERAPARVGVMAADGCLEAGLYQRALAARGREAVLWSPAEQAAFMALVYRVKAGERGPALTTALAALADALAARGAEALIAACTEIPLVLSQGDAPLPLYASTDLLVARTLAFADATPGPAPEQGALAHG</sequence>
<dbReference type="InterPro" id="IPR015942">
    <property type="entry name" value="Asp/Glu/hydantoin_racemase"/>
</dbReference>
<dbReference type="STRING" id="1265313.HRUBRA_02713"/>
<dbReference type="SUPFAM" id="SSF53681">
    <property type="entry name" value="Aspartate/glutamate racemase"/>
    <property type="match status" value="2"/>
</dbReference>
<name>A0A095VMY9_9GAMM</name>
<dbReference type="InterPro" id="IPR018187">
    <property type="entry name" value="Asp/Glu_racemase_AS_1"/>
</dbReference>
<evidence type="ECO:0000313" key="4">
    <source>
        <dbReference type="Proteomes" id="UP000029640"/>
    </source>
</evidence>
<dbReference type="PANTHER" id="PTHR21198">
    <property type="entry name" value="GLUTAMATE RACEMASE"/>
    <property type="match status" value="1"/>
</dbReference>
<dbReference type="OrthoDB" id="9803739at2"/>
<dbReference type="EMBL" id="AUVB01000085">
    <property type="protein sequence ID" value="KGE02735.1"/>
    <property type="molecule type" value="Genomic_DNA"/>
</dbReference>
<comment type="caution">
    <text evidence="3">The sequence shown here is derived from an EMBL/GenBank/DDBJ whole genome shotgun (WGS) entry which is preliminary data.</text>
</comment>
<dbReference type="GO" id="GO:0047689">
    <property type="term" value="F:aspartate racemase activity"/>
    <property type="evidence" value="ECO:0007669"/>
    <property type="project" value="UniProtKB-EC"/>
</dbReference>
<dbReference type="RefSeq" id="WP_035514142.1">
    <property type="nucleotide sequence ID" value="NZ_KN234747.1"/>
</dbReference>
<accession>A0A095VMY9</accession>
<dbReference type="AlphaFoldDB" id="A0A095VMY9"/>
<protein>
    <submittedName>
        <fullName evidence="3">Aspartate racemase</fullName>
        <ecNumber evidence="3">5.1.1.13</ecNumber>
    </submittedName>
</protein>
<dbReference type="EC" id="5.1.1.13" evidence="3"/>
<dbReference type="NCBIfam" id="TIGR00035">
    <property type="entry name" value="asp_race"/>
    <property type="match status" value="1"/>
</dbReference>
<comment type="similarity">
    <text evidence="1">Belongs to the aspartate/glutamate racemases family.</text>
</comment>
<keyword evidence="2 3" id="KW-0413">Isomerase</keyword>
<organism evidence="3 4">
    <name type="scientific">Pseudohaliea rubra DSM 19751</name>
    <dbReference type="NCBI Taxonomy" id="1265313"/>
    <lineage>
        <taxon>Bacteria</taxon>
        <taxon>Pseudomonadati</taxon>
        <taxon>Pseudomonadota</taxon>
        <taxon>Gammaproteobacteria</taxon>
        <taxon>Cellvibrionales</taxon>
        <taxon>Halieaceae</taxon>
        <taxon>Pseudohaliea</taxon>
    </lineage>
</organism>
<dbReference type="PANTHER" id="PTHR21198:SF7">
    <property type="entry name" value="ASPARTATE-GLUTAMATE RACEMASE FAMILY"/>
    <property type="match status" value="1"/>
</dbReference>
<reference evidence="3 4" key="1">
    <citation type="journal article" date="2014" name="Genome Announc.">
        <title>Genome Sequence of Gammaproteobacterial Pseudohaliea rubra Type Strain DSM 19751, Isolated from Coastal Seawater of the Mediterranean Sea.</title>
        <authorList>
            <person name="Spring S."/>
            <person name="Fiebig A."/>
            <person name="Riedel T."/>
            <person name="Goker M."/>
            <person name="Klenk H.P."/>
        </authorList>
    </citation>
    <scope>NUCLEOTIDE SEQUENCE [LARGE SCALE GENOMIC DNA]</scope>
    <source>
        <strain evidence="3 4">DSM 19751</strain>
    </source>
</reference>
<evidence type="ECO:0000313" key="3">
    <source>
        <dbReference type="EMBL" id="KGE02735.1"/>
    </source>
</evidence>
<dbReference type="PROSITE" id="PS00923">
    <property type="entry name" value="ASP_GLU_RACEMASE_1"/>
    <property type="match status" value="1"/>
</dbReference>
<evidence type="ECO:0000256" key="2">
    <source>
        <dbReference type="ARBA" id="ARBA00023235"/>
    </source>
</evidence>
<dbReference type="Proteomes" id="UP000029640">
    <property type="component" value="Unassembled WGS sequence"/>
</dbReference>
<dbReference type="Pfam" id="PF01177">
    <property type="entry name" value="Asp_Glu_race"/>
    <property type="match status" value="1"/>
</dbReference>
<dbReference type="InterPro" id="IPR001920">
    <property type="entry name" value="Asp/Glu_race"/>
</dbReference>
<proteinExistence type="inferred from homology"/>
<evidence type="ECO:0000256" key="1">
    <source>
        <dbReference type="ARBA" id="ARBA00007847"/>
    </source>
</evidence>
<gene>
    <name evidence="3" type="ORF">HRUBRA_02713</name>
</gene>
<dbReference type="HOGENOM" id="CLU_055360_2_2_6"/>
<dbReference type="InterPro" id="IPR004380">
    <property type="entry name" value="Asp_race"/>
</dbReference>
<dbReference type="eggNOG" id="COG1794">
    <property type="taxonomic scope" value="Bacteria"/>
</dbReference>
<keyword evidence="4" id="KW-1185">Reference proteome</keyword>
<dbReference type="Gene3D" id="3.40.50.1860">
    <property type="match status" value="2"/>
</dbReference>